<keyword evidence="5 8" id="KW-0812">Transmembrane</keyword>
<feature type="transmembrane region" description="Helical" evidence="8">
    <location>
        <begin position="32"/>
        <end position="54"/>
    </location>
</feature>
<keyword evidence="2" id="KW-0813">Transport</keyword>
<feature type="transmembrane region" description="Helical" evidence="8">
    <location>
        <begin position="233"/>
        <end position="255"/>
    </location>
</feature>
<evidence type="ECO:0000256" key="8">
    <source>
        <dbReference type="SAM" id="Phobius"/>
    </source>
</evidence>
<protein>
    <submittedName>
        <fullName evidence="10">MFS transporter</fullName>
    </submittedName>
</protein>
<comment type="subcellular location">
    <subcellularLocation>
        <location evidence="1">Cell inner membrane</location>
        <topology evidence="1">Multi-pass membrane protein</topology>
    </subcellularLocation>
</comment>
<evidence type="ECO:0000256" key="1">
    <source>
        <dbReference type="ARBA" id="ARBA00004429"/>
    </source>
</evidence>
<dbReference type="InterPro" id="IPR024989">
    <property type="entry name" value="MFS_assoc_dom"/>
</dbReference>
<feature type="transmembrane region" description="Helical" evidence="8">
    <location>
        <begin position="7"/>
        <end position="26"/>
    </location>
</feature>
<sequence length="386" mass="42343">MVILYSSFFFMYSIYAIVNPFLQVMLRNKGYSYEIVGVLLSLFEIAGIAGPLLVARHVDKRGNMKAVVLFCTVIACMGMTVLMLSTSLLITIVGLSLLAFFLRSLMPLLDSYANNLFNGDSQKYTLIRSFGTVGFVFFSLLFAATKQPDLSSNLSIGTFALAISGIFILVVLGWKREPKQRGASIQIETPQAGHWFDRAFVVGIFIIALNRISMSSVSSFFSLYLVEELKINAISLLNALAAGSEFGAMIIAGILIQRKKVLPVHMFIASGVAMMLRLILYAMVPSITGVLAGQLLHSIGYGFFHPAAIFFVARRVRRSHRTLGMSIYISLGTGLPAVLGSSLGGLIVESFGYRTLFLSYSFFALASALLCFVFYRTMTTSPLEEV</sequence>
<evidence type="ECO:0000313" key="11">
    <source>
        <dbReference type="Proteomes" id="UP000829708"/>
    </source>
</evidence>
<dbReference type="Gene3D" id="1.20.1250.20">
    <property type="entry name" value="MFS general substrate transporter like domains"/>
    <property type="match status" value="2"/>
</dbReference>
<name>A0ABY4DDM5_9SPIR</name>
<evidence type="ECO:0000256" key="5">
    <source>
        <dbReference type="ARBA" id="ARBA00022692"/>
    </source>
</evidence>
<evidence type="ECO:0000256" key="4">
    <source>
        <dbReference type="ARBA" id="ARBA00022519"/>
    </source>
</evidence>
<dbReference type="InterPro" id="IPR036259">
    <property type="entry name" value="MFS_trans_sf"/>
</dbReference>
<reference evidence="11" key="1">
    <citation type="journal article" date="2024" name="J Bioinform Genom">
        <title>Complete genome sequence of the type strain bacterium Sphaerochaeta associata GLS2t (VKM B-2742)t.</title>
        <authorList>
            <person name="Troshina O.Y."/>
            <person name="Tepeeva A.N."/>
            <person name="Arzamasceva V.O."/>
            <person name="Whitman W.B."/>
            <person name="Varghese N."/>
            <person name="Shapiro N."/>
            <person name="Woyke T."/>
            <person name="Kripides N.C."/>
            <person name="Vasilenko O.V."/>
        </authorList>
    </citation>
    <scope>NUCLEOTIDE SEQUENCE [LARGE SCALE GENOMIC DNA]</scope>
    <source>
        <strain evidence="11">GLS2T</strain>
    </source>
</reference>
<dbReference type="PANTHER" id="PTHR23522:SF10">
    <property type="entry name" value="3-PHENYLPROPIONIC ACID TRANSPORTER-RELATED"/>
    <property type="match status" value="1"/>
</dbReference>
<feature type="domain" description="Major facilitator superfamily (MFS) profile" evidence="9">
    <location>
        <begin position="196"/>
        <end position="386"/>
    </location>
</feature>
<dbReference type="PROSITE" id="PS50850">
    <property type="entry name" value="MFS"/>
    <property type="match status" value="2"/>
</dbReference>
<keyword evidence="11" id="KW-1185">Reference proteome</keyword>
<evidence type="ECO:0000259" key="9">
    <source>
        <dbReference type="PROSITE" id="PS50850"/>
    </source>
</evidence>
<feature type="transmembrane region" description="Helical" evidence="8">
    <location>
        <begin position="90"/>
        <end position="113"/>
    </location>
</feature>
<evidence type="ECO:0000256" key="2">
    <source>
        <dbReference type="ARBA" id="ARBA00022448"/>
    </source>
</evidence>
<feature type="transmembrane region" description="Helical" evidence="8">
    <location>
        <begin position="262"/>
        <end position="283"/>
    </location>
</feature>
<organism evidence="10 11">
    <name type="scientific">Sphaerochaeta associata</name>
    <dbReference type="NCBI Taxonomy" id="1129264"/>
    <lineage>
        <taxon>Bacteria</taxon>
        <taxon>Pseudomonadati</taxon>
        <taxon>Spirochaetota</taxon>
        <taxon>Spirochaetia</taxon>
        <taxon>Spirochaetales</taxon>
        <taxon>Sphaerochaetaceae</taxon>
        <taxon>Sphaerochaeta</taxon>
    </lineage>
</organism>
<feature type="transmembrane region" description="Helical" evidence="8">
    <location>
        <begin position="325"/>
        <end position="347"/>
    </location>
</feature>
<gene>
    <name evidence="10" type="ORF">MUG09_10820</name>
</gene>
<evidence type="ECO:0000256" key="7">
    <source>
        <dbReference type="ARBA" id="ARBA00023136"/>
    </source>
</evidence>
<evidence type="ECO:0000256" key="3">
    <source>
        <dbReference type="ARBA" id="ARBA00022475"/>
    </source>
</evidence>
<proteinExistence type="predicted"/>
<feature type="transmembrane region" description="Helical" evidence="8">
    <location>
        <begin position="125"/>
        <end position="144"/>
    </location>
</feature>
<feature type="transmembrane region" description="Helical" evidence="8">
    <location>
        <begin position="195"/>
        <end position="213"/>
    </location>
</feature>
<dbReference type="SUPFAM" id="SSF103473">
    <property type="entry name" value="MFS general substrate transporter"/>
    <property type="match status" value="1"/>
</dbReference>
<feature type="domain" description="Major facilitator superfamily (MFS) profile" evidence="9">
    <location>
        <begin position="1"/>
        <end position="181"/>
    </location>
</feature>
<keyword evidence="4" id="KW-0997">Cell inner membrane</keyword>
<keyword evidence="7 8" id="KW-0472">Membrane</keyword>
<dbReference type="InterPro" id="IPR020846">
    <property type="entry name" value="MFS_dom"/>
</dbReference>
<evidence type="ECO:0000313" key="10">
    <source>
        <dbReference type="EMBL" id="UOM50046.1"/>
    </source>
</evidence>
<dbReference type="PANTHER" id="PTHR23522">
    <property type="entry name" value="BLL5896 PROTEIN"/>
    <property type="match status" value="1"/>
</dbReference>
<feature type="transmembrane region" description="Helical" evidence="8">
    <location>
        <begin position="295"/>
        <end position="313"/>
    </location>
</feature>
<dbReference type="Proteomes" id="UP000829708">
    <property type="component" value="Chromosome"/>
</dbReference>
<feature type="transmembrane region" description="Helical" evidence="8">
    <location>
        <begin position="156"/>
        <end position="174"/>
    </location>
</feature>
<evidence type="ECO:0000256" key="6">
    <source>
        <dbReference type="ARBA" id="ARBA00022989"/>
    </source>
</evidence>
<feature type="transmembrane region" description="Helical" evidence="8">
    <location>
        <begin position="66"/>
        <end position="84"/>
    </location>
</feature>
<dbReference type="RefSeq" id="WP_244771440.1">
    <property type="nucleotide sequence ID" value="NZ_CP094929.1"/>
</dbReference>
<accession>A0ABY4DDM5</accession>
<dbReference type="EMBL" id="CP094929">
    <property type="protein sequence ID" value="UOM50046.1"/>
    <property type="molecule type" value="Genomic_DNA"/>
</dbReference>
<feature type="transmembrane region" description="Helical" evidence="8">
    <location>
        <begin position="353"/>
        <end position="375"/>
    </location>
</feature>
<keyword evidence="6 8" id="KW-1133">Transmembrane helix</keyword>
<dbReference type="Pfam" id="PF12832">
    <property type="entry name" value="MFS_1_like"/>
    <property type="match status" value="1"/>
</dbReference>
<keyword evidence="3" id="KW-1003">Cell membrane</keyword>